<accession>A0AAD8U1D5</accession>
<gene>
    <name evidence="2" type="ORF">QYE76_012592</name>
</gene>
<dbReference type="AlphaFoldDB" id="A0AAD8U1D5"/>
<comment type="caution">
    <text evidence="2">The sequence shown here is derived from an EMBL/GenBank/DDBJ whole genome shotgun (WGS) entry which is preliminary data.</text>
</comment>
<reference evidence="2" key="1">
    <citation type="submission" date="2023-07" db="EMBL/GenBank/DDBJ databases">
        <title>A chromosome-level genome assembly of Lolium multiflorum.</title>
        <authorList>
            <person name="Chen Y."/>
            <person name="Copetti D."/>
            <person name="Kolliker R."/>
            <person name="Studer B."/>
        </authorList>
    </citation>
    <scope>NUCLEOTIDE SEQUENCE</scope>
    <source>
        <strain evidence="2">02402/16</strain>
        <tissue evidence="2">Leaf</tissue>
    </source>
</reference>
<dbReference type="Proteomes" id="UP001231189">
    <property type="component" value="Unassembled WGS sequence"/>
</dbReference>
<evidence type="ECO:0008006" key="4">
    <source>
        <dbReference type="Google" id="ProtNLM"/>
    </source>
</evidence>
<dbReference type="InterPro" id="IPR006461">
    <property type="entry name" value="PLAC_motif_containing"/>
</dbReference>
<feature type="region of interest" description="Disordered" evidence="1">
    <location>
        <begin position="1"/>
        <end position="92"/>
    </location>
</feature>
<dbReference type="Pfam" id="PF04749">
    <property type="entry name" value="PLAC8"/>
    <property type="match status" value="1"/>
</dbReference>
<evidence type="ECO:0000313" key="2">
    <source>
        <dbReference type="EMBL" id="KAK1695895.1"/>
    </source>
</evidence>
<sequence>MLGQTAIDLWSNPTKNRQPTPTSLLTQISTTSTRSHLPFVGSQKPSGAQPGERARRSAMAEASRSHPSQYVRLKKHASHSGSGVEDIRPGELNQPIAVPQLERRKCGECGQVLPESHRAPADEPWTTGIFGCAEDTESCWTGLFCPCVLFGRNVQALREDIPWTTPCTCHAVCVEGGIALAILTAIFHGVDPGASVLIGEGLVFSWWLCSTYTGIFRQQLQKKYHLENAPCDPCLVHCCFHWCANCQEHREREGRLTDNSAIPMTIVNPPPVQEMSTVENHASTSGNEAPKAEHDDVEDIPL</sequence>
<evidence type="ECO:0000256" key="1">
    <source>
        <dbReference type="SAM" id="MobiDB-lite"/>
    </source>
</evidence>
<dbReference type="EMBL" id="JAUUTY010000001">
    <property type="protein sequence ID" value="KAK1695895.1"/>
    <property type="molecule type" value="Genomic_DNA"/>
</dbReference>
<protein>
    <recommendedName>
        <fullName evidence="4">Cell number regulator 6</fullName>
    </recommendedName>
</protein>
<feature type="compositionally biased region" description="Polar residues" evidence="1">
    <location>
        <begin position="274"/>
        <end position="287"/>
    </location>
</feature>
<organism evidence="2 3">
    <name type="scientific">Lolium multiflorum</name>
    <name type="common">Italian ryegrass</name>
    <name type="synonym">Lolium perenne subsp. multiflorum</name>
    <dbReference type="NCBI Taxonomy" id="4521"/>
    <lineage>
        <taxon>Eukaryota</taxon>
        <taxon>Viridiplantae</taxon>
        <taxon>Streptophyta</taxon>
        <taxon>Embryophyta</taxon>
        <taxon>Tracheophyta</taxon>
        <taxon>Spermatophyta</taxon>
        <taxon>Magnoliopsida</taxon>
        <taxon>Liliopsida</taxon>
        <taxon>Poales</taxon>
        <taxon>Poaceae</taxon>
        <taxon>BOP clade</taxon>
        <taxon>Pooideae</taxon>
        <taxon>Poodae</taxon>
        <taxon>Poeae</taxon>
        <taxon>Poeae Chloroplast Group 2 (Poeae type)</taxon>
        <taxon>Loliodinae</taxon>
        <taxon>Loliinae</taxon>
        <taxon>Lolium</taxon>
    </lineage>
</organism>
<feature type="compositionally biased region" description="Low complexity" evidence="1">
    <location>
        <begin position="19"/>
        <end position="35"/>
    </location>
</feature>
<proteinExistence type="predicted"/>
<dbReference type="PANTHER" id="PTHR15907">
    <property type="entry name" value="DUF614 FAMILY PROTEIN-RELATED"/>
    <property type="match status" value="1"/>
</dbReference>
<name>A0AAD8U1D5_LOLMU</name>
<dbReference type="NCBIfam" id="TIGR01571">
    <property type="entry name" value="A_thal_Cys_rich"/>
    <property type="match status" value="1"/>
</dbReference>
<feature type="region of interest" description="Disordered" evidence="1">
    <location>
        <begin position="269"/>
        <end position="302"/>
    </location>
</feature>
<evidence type="ECO:0000313" key="3">
    <source>
        <dbReference type="Proteomes" id="UP001231189"/>
    </source>
</evidence>
<keyword evidence="3" id="KW-1185">Reference proteome</keyword>